<dbReference type="NCBIfam" id="NF001533">
    <property type="entry name" value="PRK00364.2-4"/>
    <property type="match status" value="1"/>
</dbReference>
<protein>
    <recommendedName>
        <fullName evidence="4">10 kDa chaperonin</fullName>
    </recommendedName>
</protein>
<comment type="similarity">
    <text evidence="1">Belongs to the GroES chaperonin family.</text>
</comment>
<evidence type="ECO:0000256" key="2">
    <source>
        <dbReference type="ARBA" id="ARBA00023186"/>
    </source>
</evidence>
<dbReference type="CDD" id="cd00320">
    <property type="entry name" value="cpn10"/>
    <property type="match status" value="1"/>
</dbReference>
<dbReference type="GO" id="GO:0005524">
    <property type="term" value="F:ATP binding"/>
    <property type="evidence" value="ECO:0007669"/>
    <property type="project" value="InterPro"/>
</dbReference>
<evidence type="ECO:0000313" key="3">
    <source>
        <dbReference type="EMBL" id="KKL88823.1"/>
    </source>
</evidence>
<evidence type="ECO:0000256" key="1">
    <source>
        <dbReference type="ARBA" id="ARBA00006975"/>
    </source>
</evidence>
<reference evidence="3" key="1">
    <citation type="journal article" date="2015" name="Nature">
        <title>Complex archaea that bridge the gap between prokaryotes and eukaryotes.</title>
        <authorList>
            <person name="Spang A."/>
            <person name="Saw J.H."/>
            <person name="Jorgensen S.L."/>
            <person name="Zaremba-Niedzwiedzka K."/>
            <person name="Martijn J."/>
            <person name="Lind A.E."/>
            <person name="van Eijk R."/>
            <person name="Schleper C."/>
            <person name="Guy L."/>
            <person name="Ettema T.J."/>
        </authorList>
    </citation>
    <scope>NUCLEOTIDE SEQUENCE</scope>
</reference>
<dbReference type="GO" id="GO:0046872">
    <property type="term" value="F:metal ion binding"/>
    <property type="evidence" value="ECO:0007669"/>
    <property type="project" value="TreeGrafter"/>
</dbReference>
<evidence type="ECO:0008006" key="4">
    <source>
        <dbReference type="Google" id="ProtNLM"/>
    </source>
</evidence>
<dbReference type="GO" id="GO:0051082">
    <property type="term" value="F:unfolded protein binding"/>
    <property type="evidence" value="ECO:0007669"/>
    <property type="project" value="TreeGrafter"/>
</dbReference>
<accession>A0A0F9FRN8</accession>
<dbReference type="InterPro" id="IPR037124">
    <property type="entry name" value="Chaperonin_GroES_sf"/>
</dbReference>
<dbReference type="SUPFAM" id="SSF50129">
    <property type="entry name" value="GroES-like"/>
    <property type="match status" value="1"/>
</dbReference>
<dbReference type="InterPro" id="IPR018369">
    <property type="entry name" value="Chaprnonin_Cpn10_CS"/>
</dbReference>
<dbReference type="AlphaFoldDB" id="A0A0F9FRN8"/>
<gene>
    <name evidence="3" type="ORF">LCGC14_1920860</name>
</gene>
<dbReference type="InterPro" id="IPR011032">
    <property type="entry name" value="GroES-like_sf"/>
</dbReference>
<dbReference type="EMBL" id="LAZR01020454">
    <property type="protein sequence ID" value="KKL88823.1"/>
    <property type="molecule type" value="Genomic_DNA"/>
</dbReference>
<organism evidence="3">
    <name type="scientific">marine sediment metagenome</name>
    <dbReference type="NCBI Taxonomy" id="412755"/>
    <lineage>
        <taxon>unclassified sequences</taxon>
        <taxon>metagenomes</taxon>
        <taxon>ecological metagenomes</taxon>
    </lineage>
</organism>
<dbReference type="NCBIfam" id="NF001531">
    <property type="entry name" value="PRK00364.2-2"/>
    <property type="match status" value="1"/>
</dbReference>
<proteinExistence type="inferred from homology"/>
<dbReference type="PRINTS" id="PR00297">
    <property type="entry name" value="CHAPERONIN10"/>
</dbReference>
<dbReference type="InterPro" id="IPR020818">
    <property type="entry name" value="Chaperonin_GroES"/>
</dbReference>
<keyword evidence="2" id="KW-0143">Chaperone</keyword>
<dbReference type="SMART" id="SM00883">
    <property type="entry name" value="Cpn10"/>
    <property type="match status" value="1"/>
</dbReference>
<dbReference type="FunFam" id="2.30.33.40:FF:000001">
    <property type="entry name" value="10 kDa chaperonin"/>
    <property type="match status" value="1"/>
</dbReference>
<dbReference type="HAMAP" id="MF_00580">
    <property type="entry name" value="CH10"/>
    <property type="match status" value="1"/>
</dbReference>
<dbReference type="Pfam" id="PF00166">
    <property type="entry name" value="Cpn10"/>
    <property type="match status" value="1"/>
</dbReference>
<dbReference type="PANTHER" id="PTHR10772:SF58">
    <property type="entry name" value="CO-CHAPERONIN GROES"/>
    <property type="match status" value="1"/>
</dbReference>
<dbReference type="GO" id="GO:0051087">
    <property type="term" value="F:protein-folding chaperone binding"/>
    <property type="evidence" value="ECO:0007669"/>
    <property type="project" value="TreeGrafter"/>
</dbReference>
<sequence length="96" mass="10235">MNIRPLHDRVVVRRTEEETMSAGGIVLPGSAAEKPAQGIIVAAGNGKITDSGDVRTMDVKVGDKILFGKYAGTEIKVDGEELLVMREDDIVAVIEA</sequence>
<dbReference type="PROSITE" id="PS00681">
    <property type="entry name" value="CHAPERONINS_CPN10"/>
    <property type="match status" value="1"/>
</dbReference>
<dbReference type="PANTHER" id="PTHR10772">
    <property type="entry name" value="10 KDA HEAT SHOCK PROTEIN"/>
    <property type="match status" value="1"/>
</dbReference>
<dbReference type="Gene3D" id="2.30.33.40">
    <property type="entry name" value="GroES chaperonin"/>
    <property type="match status" value="1"/>
</dbReference>
<dbReference type="NCBIfam" id="NF001527">
    <property type="entry name" value="PRK00364.1-2"/>
    <property type="match status" value="1"/>
</dbReference>
<dbReference type="GO" id="GO:0044183">
    <property type="term" value="F:protein folding chaperone"/>
    <property type="evidence" value="ECO:0007669"/>
    <property type="project" value="InterPro"/>
</dbReference>
<name>A0A0F9FRN8_9ZZZZ</name>
<comment type="caution">
    <text evidence="3">The sequence shown here is derived from an EMBL/GenBank/DDBJ whole genome shotgun (WGS) entry which is preliminary data.</text>
</comment>